<comment type="caution">
    <text evidence="2">The sequence shown here is derived from an EMBL/GenBank/DDBJ whole genome shotgun (WGS) entry which is preliminary data.</text>
</comment>
<name>A0A9P7N6J9_9HYPO</name>
<protein>
    <submittedName>
        <fullName evidence="2">Uncharacterized protein</fullName>
    </submittedName>
</protein>
<feature type="compositionally biased region" description="Low complexity" evidence="1">
    <location>
        <begin position="49"/>
        <end position="67"/>
    </location>
</feature>
<gene>
    <name evidence="2" type="ORF">E4U43_002198</name>
</gene>
<feature type="compositionally biased region" description="Polar residues" evidence="1">
    <location>
        <begin position="1"/>
        <end position="22"/>
    </location>
</feature>
<dbReference type="Proteomes" id="UP000748025">
    <property type="component" value="Unassembled WGS sequence"/>
</dbReference>
<reference evidence="2" key="1">
    <citation type="journal article" date="2020" name="bioRxiv">
        <title>Whole genome comparisons of ergot fungi reveals the divergence and evolution of species within the genus Claviceps are the result of varying mechanisms driving genome evolution and host range expansion.</title>
        <authorList>
            <person name="Wyka S.A."/>
            <person name="Mondo S.J."/>
            <person name="Liu M."/>
            <person name="Dettman J."/>
            <person name="Nalam V."/>
            <person name="Broders K.D."/>
        </authorList>
    </citation>
    <scope>NUCLEOTIDE SEQUENCE</scope>
    <source>
        <strain evidence="2">CCC 602</strain>
    </source>
</reference>
<evidence type="ECO:0000313" key="2">
    <source>
        <dbReference type="EMBL" id="KAG5999231.1"/>
    </source>
</evidence>
<feature type="non-terminal residue" evidence="2">
    <location>
        <position position="67"/>
    </location>
</feature>
<organism evidence="2 3">
    <name type="scientific">Claviceps pusilla</name>
    <dbReference type="NCBI Taxonomy" id="123648"/>
    <lineage>
        <taxon>Eukaryota</taxon>
        <taxon>Fungi</taxon>
        <taxon>Dikarya</taxon>
        <taxon>Ascomycota</taxon>
        <taxon>Pezizomycotina</taxon>
        <taxon>Sordariomycetes</taxon>
        <taxon>Hypocreomycetidae</taxon>
        <taxon>Hypocreales</taxon>
        <taxon>Clavicipitaceae</taxon>
        <taxon>Claviceps</taxon>
    </lineage>
</organism>
<evidence type="ECO:0000313" key="3">
    <source>
        <dbReference type="Proteomes" id="UP000748025"/>
    </source>
</evidence>
<feature type="non-terminal residue" evidence="2">
    <location>
        <position position="1"/>
    </location>
</feature>
<sequence>TSQPATTWSPWPTLARSPSPTLSPKMPRKLTPPRTLTSMPFRSKRAKRSAASAVSTAVDQSSATMST</sequence>
<evidence type="ECO:0000256" key="1">
    <source>
        <dbReference type="SAM" id="MobiDB-lite"/>
    </source>
</evidence>
<accession>A0A9P7N6J9</accession>
<keyword evidence="3" id="KW-1185">Reference proteome</keyword>
<dbReference type="EMBL" id="SRPW01001758">
    <property type="protein sequence ID" value="KAG5999231.1"/>
    <property type="molecule type" value="Genomic_DNA"/>
</dbReference>
<proteinExistence type="predicted"/>
<dbReference type="AlphaFoldDB" id="A0A9P7N6J9"/>
<feature type="region of interest" description="Disordered" evidence="1">
    <location>
        <begin position="1"/>
        <end position="67"/>
    </location>
</feature>